<reference evidence="8" key="1">
    <citation type="journal article" date="2018" name="Int. J. Syst. Evol. Microbiol.">
        <title>Jatrophihabitans telluris sp. nov., isolated from sediment soil of lava forest wetlands and the emended description of the genus Jatrophihabitans.</title>
        <authorList>
            <person name="Lee K.C."/>
            <person name="Suh M.K."/>
            <person name="Eom M.K."/>
            <person name="Kim K.K."/>
            <person name="Kim J.S."/>
            <person name="Kim D.S."/>
            <person name="Ko S.H."/>
            <person name="Shin Y.K."/>
            <person name="Lee J.S."/>
        </authorList>
    </citation>
    <scope>NUCLEOTIDE SEQUENCE</scope>
    <source>
        <strain evidence="8">N237</strain>
    </source>
</reference>
<dbReference type="Pfam" id="PF01435">
    <property type="entry name" value="Peptidase_M48"/>
    <property type="match status" value="1"/>
</dbReference>
<gene>
    <name evidence="8" type="ORF">M6D93_15255</name>
</gene>
<sequence length="122" mass="12778">MQQRHWAVAIVLSAVAVCAVVCPLADAAVSRRSEYAADRYAADVGVGPQLAGALQVLAGQQPRRVGLVARLLSRHPQVSRRIEALGAQVVQRPGRRGLDEERAAACFDGARAAGLAMHGSAS</sequence>
<protein>
    <submittedName>
        <fullName evidence="8">M48 family metalloprotease</fullName>
        <ecNumber evidence="8">3.4.24.-</ecNumber>
    </submittedName>
</protein>
<keyword evidence="2" id="KW-0479">Metal-binding</keyword>
<dbReference type="GO" id="GO:0008237">
    <property type="term" value="F:metallopeptidase activity"/>
    <property type="evidence" value="ECO:0007669"/>
    <property type="project" value="UniProtKB-KW"/>
</dbReference>
<keyword evidence="5 6" id="KW-0482">Metalloprotease</keyword>
<evidence type="ECO:0000256" key="1">
    <source>
        <dbReference type="ARBA" id="ARBA00022670"/>
    </source>
</evidence>
<name>A0ABY4QVF3_9ACTN</name>
<evidence type="ECO:0000256" key="5">
    <source>
        <dbReference type="ARBA" id="ARBA00023049"/>
    </source>
</evidence>
<dbReference type="InterPro" id="IPR001915">
    <property type="entry name" value="Peptidase_M48"/>
</dbReference>
<reference evidence="8" key="2">
    <citation type="submission" date="2022-05" db="EMBL/GenBank/DDBJ databases">
        <authorList>
            <person name="Kim J.-S."/>
            <person name="Lee K."/>
            <person name="Suh M."/>
            <person name="Eom M."/>
            <person name="Kim J.-S."/>
            <person name="Kim D.-S."/>
            <person name="Ko S.-H."/>
            <person name="Shin Y."/>
            <person name="Lee J.-S."/>
        </authorList>
    </citation>
    <scope>NUCLEOTIDE SEQUENCE</scope>
    <source>
        <strain evidence="8">N237</strain>
    </source>
</reference>
<evidence type="ECO:0000259" key="7">
    <source>
        <dbReference type="Pfam" id="PF01435"/>
    </source>
</evidence>
<evidence type="ECO:0000313" key="8">
    <source>
        <dbReference type="EMBL" id="UQX87648.1"/>
    </source>
</evidence>
<keyword evidence="4 6" id="KW-0862">Zinc</keyword>
<feature type="domain" description="Peptidase M48" evidence="7">
    <location>
        <begin position="9"/>
        <end position="86"/>
    </location>
</feature>
<dbReference type="EMBL" id="CP097332">
    <property type="protein sequence ID" value="UQX87648.1"/>
    <property type="molecule type" value="Genomic_DNA"/>
</dbReference>
<keyword evidence="9" id="KW-1185">Reference proteome</keyword>
<keyword evidence="3 6" id="KW-0378">Hydrolase</keyword>
<evidence type="ECO:0000256" key="2">
    <source>
        <dbReference type="ARBA" id="ARBA00022723"/>
    </source>
</evidence>
<comment type="cofactor">
    <cofactor evidence="6">
        <name>Zn(2+)</name>
        <dbReference type="ChEBI" id="CHEBI:29105"/>
    </cofactor>
    <text evidence="6">Binds 1 zinc ion per subunit.</text>
</comment>
<accession>A0ABY4QVF3</accession>
<comment type="similarity">
    <text evidence="6">Belongs to the peptidase M48 family.</text>
</comment>
<evidence type="ECO:0000313" key="9">
    <source>
        <dbReference type="Proteomes" id="UP001056336"/>
    </source>
</evidence>
<dbReference type="EC" id="3.4.24.-" evidence="8"/>
<evidence type="ECO:0000256" key="3">
    <source>
        <dbReference type="ARBA" id="ARBA00022801"/>
    </source>
</evidence>
<dbReference type="Proteomes" id="UP001056336">
    <property type="component" value="Chromosome"/>
</dbReference>
<keyword evidence="1 6" id="KW-0645">Protease</keyword>
<organism evidence="8 9">
    <name type="scientific">Jatrophihabitans telluris</name>
    <dbReference type="NCBI Taxonomy" id="2038343"/>
    <lineage>
        <taxon>Bacteria</taxon>
        <taxon>Bacillati</taxon>
        <taxon>Actinomycetota</taxon>
        <taxon>Actinomycetes</taxon>
        <taxon>Jatrophihabitantales</taxon>
        <taxon>Jatrophihabitantaceae</taxon>
        <taxon>Jatrophihabitans</taxon>
    </lineage>
</organism>
<evidence type="ECO:0000256" key="6">
    <source>
        <dbReference type="RuleBase" id="RU003983"/>
    </source>
</evidence>
<proteinExistence type="inferred from homology"/>
<evidence type="ECO:0000256" key="4">
    <source>
        <dbReference type="ARBA" id="ARBA00022833"/>
    </source>
</evidence>
<dbReference type="RefSeq" id="WP_249770375.1">
    <property type="nucleotide sequence ID" value="NZ_CP097332.1"/>
</dbReference>